<evidence type="ECO:0000313" key="3">
    <source>
        <dbReference type="EMBL" id="KAK8951793.1"/>
    </source>
</evidence>
<protein>
    <recommendedName>
        <fullName evidence="2">CCHC-type domain-containing protein</fullName>
    </recommendedName>
</protein>
<feature type="domain" description="CCHC-type" evidence="2">
    <location>
        <begin position="183"/>
        <end position="197"/>
    </location>
</feature>
<dbReference type="GO" id="GO:0003676">
    <property type="term" value="F:nucleic acid binding"/>
    <property type="evidence" value="ECO:0007669"/>
    <property type="project" value="InterPro"/>
</dbReference>
<dbReference type="EMBL" id="JBBWWQ010000003">
    <property type="protein sequence ID" value="KAK8951793.1"/>
    <property type="molecule type" value="Genomic_DNA"/>
</dbReference>
<dbReference type="Proteomes" id="UP001418222">
    <property type="component" value="Unassembled WGS sequence"/>
</dbReference>
<dbReference type="PANTHER" id="PTHR31286:SF99">
    <property type="entry name" value="DUF4283 DOMAIN-CONTAINING PROTEIN"/>
    <property type="match status" value="1"/>
</dbReference>
<comment type="caution">
    <text evidence="3">The sequence shown here is derived from an EMBL/GenBank/DDBJ whole genome shotgun (WGS) entry which is preliminary data.</text>
</comment>
<evidence type="ECO:0000259" key="2">
    <source>
        <dbReference type="PROSITE" id="PS50158"/>
    </source>
</evidence>
<keyword evidence="4" id="KW-1185">Reference proteome</keyword>
<evidence type="ECO:0000256" key="1">
    <source>
        <dbReference type="PROSITE-ProRule" id="PRU00047"/>
    </source>
</evidence>
<gene>
    <name evidence="3" type="ORF">KSP39_PZI003856</name>
</gene>
<reference evidence="3 4" key="1">
    <citation type="journal article" date="2022" name="Nat. Plants">
        <title>Genomes of leafy and leafless Platanthera orchids illuminate the evolution of mycoheterotrophy.</title>
        <authorList>
            <person name="Li M.H."/>
            <person name="Liu K.W."/>
            <person name="Li Z."/>
            <person name="Lu H.C."/>
            <person name="Ye Q.L."/>
            <person name="Zhang D."/>
            <person name="Wang J.Y."/>
            <person name="Li Y.F."/>
            <person name="Zhong Z.M."/>
            <person name="Liu X."/>
            <person name="Yu X."/>
            <person name="Liu D.K."/>
            <person name="Tu X.D."/>
            <person name="Liu B."/>
            <person name="Hao Y."/>
            <person name="Liao X.Y."/>
            <person name="Jiang Y.T."/>
            <person name="Sun W.H."/>
            <person name="Chen J."/>
            <person name="Chen Y.Q."/>
            <person name="Ai Y."/>
            <person name="Zhai J.W."/>
            <person name="Wu S.S."/>
            <person name="Zhou Z."/>
            <person name="Hsiao Y.Y."/>
            <person name="Wu W.L."/>
            <person name="Chen Y.Y."/>
            <person name="Lin Y.F."/>
            <person name="Hsu J.L."/>
            <person name="Li C.Y."/>
            <person name="Wang Z.W."/>
            <person name="Zhao X."/>
            <person name="Zhong W.Y."/>
            <person name="Ma X.K."/>
            <person name="Ma L."/>
            <person name="Huang J."/>
            <person name="Chen G.Z."/>
            <person name="Huang M.Z."/>
            <person name="Huang L."/>
            <person name="Peng D.H."/>
            <person name="Luo Y.B."/>
            <person name="Zou S.Q."/>
            <person name="Chen S.P."/>
            <person name="Lan S."/>
            <person name="Tsai W.C."/>
            <person name="Van de Peer Y."/>
            <person name="Liu Z.J."/>
        </authorList>
    </citation>
    <scope>NUCLEOTIDE SEQUENCE [LARGE SCALE GENOMIC DNA]</scope>
    <source>
        <strain evidence="3">Lor287</strain>
    </source>
</reference>
<sequence length="240" mass="26581">MDAELVHQAMGRFEFALVGKLLGRRLPFHYLQTELQRRWLPHGDFQLIMLSGDCFTCVFHSVEARDGVLMGGPWFLNGFLVGLDVWSRTFSPSSLSGLSSPLWVRLPCLPLIYWDKKNLGRIAAMLGDPLWIDAVTSRWERAEFARVCVKADFSKPLPAGVWISGPFGKKFQKVEYEGIAVICFKCGCVGHKIGSCPLPPPSRIPVLCSSLIKAGWSCVMGSGSSCTWTCATAAGPLWQR</sequence>
<evidence type="ECO:0000313" key="4">
    <source>
        <dbReference type="Proteomes" id="UP001418222"/>
    </source>
</evidence>
<dbReference type="GO" id="GO:0008270">
    <property type="term" value="F:zinc ion binding"/>
    <property type="evidence" value="ECO:0007669"/>
    <property type="project" value="UniProtKB-KW"/>
</dbReference>
<dbReference type="PROSITE" id="PS50158">
    <property type="entry name" value="ZF_CCHC"/>
    <property type="match status" value="1"/>
</dbReference>
<dbReference type="InterPro" id="IPR040256">
    <property type="entry name" value="At4g02000-like"/>
</dbReference>
<keyword evidence="1" id="KW-0863">Zinc-finger</keyword>
<accession>A0AAP0GCU6</accession>
<dbReference type="InterPro" id="IPR001878">
    <property type="entry name" value="Znf_CCHC"/>
</dbReference>
<name>A0AAP0GCU6_9ASPA</name>
<dbReference type="Pfam" id="PF14111">
    <property type="entry name" value="DUF4283"/>
    <property type="match status" value="1"/>
</dbReference>
<dbReference type="InterPro" id="IPR025558">
    <property type="entry name" value="DUF4283"/>
</dbReference>
<organism evidence="3 4">
    <name type="scientific">Platanthera zijinensis</name>
    <dbReference type="NCBI Taxonomy" id="2320716"/>
    <lineage>
        <taxon>Eukaryota</taxon>
        <taxon>Viridiplantae</taxon>
        <taxon>Streptophyta</taxon>
        <taxon>Embryophyta</taxon>
        <taxon>Tracheophyta</taxon>
        <taxon>Spermatophyta</taxon>
        <taxon>Magnoliopsida</taxon>
        <taxon>Liliopsida</taxon>
        <taxon>Asparagales</taxon>
        <taxon>Orchidaceae</taxon>
        <taxon>Orchidoideae</taxon>
        <taxon>Orchideae</taxon>
        <taxon>Orchidinae</taxon>
        <taxon>Platanthera</taxon>
    </lineage>
</organism>
<dbReference type="AlphaFoldDB" id="A0AAP0GCU6"/>
<keyword evidence="1" id="KW-0862">Zinc</keyword>
<proteinExistence type="predicted"/>
<dbReference type="PANTHER" id="PTHR31286">
    <property type="entry name" value="GLYCINE-RICH CELL WALL STRUCTURAL PROTEIN 1.8-LIKE"/>
    <property type="match status" value="1"/>
</dbReference>
<keyword evidence="1" id="KW-0479">Metal-binding</keyword>